<gene>
    <name evidence="1" type="ORF">LF1_08900</name>
</gene>
<comment type="caution">
    <text evidence="1">The sequence shown here is derived from an EMBL/GenBank/DDBJ whole genome shotgun (WGS) entry which is preliminary data.</text>
</comment>
<sequence>MDVITSPPLLPPPAFVPHSGDDIRYGYAMTTIRCARAILGPSFGGILAADARLSASEIQTSIASVGWGRGANCPRTFTSGAAPSMASPFPCGHPALVPSAAGGLAIQCWFASIQFIGGSDRSPLVRRRDRQRSHRSSCKPCSCWRINRGANSFASVGRFPADPDALGHGRPARFARPALRPPLAVW</sequence>
<dbReference type="EMBL" id="VRLW01000001">
    <property type="protein sequence ID" value="KAA1258371.1"/>
    <property type="molecule type" value="Genomic_DNA"/>
</dbReference>
<reference evidence="1 2" key="1">
    <citation type="submission" date="2019-08" db="EMBL/GenBank/DDBJ databases">
        <title>Deep-cultivation of Planctomycetes and their phenomic and genomic characterization uncovers novel biology.</title>
        <authorList>
            <person name="Wiegand S."/>
            <person name="Jogler M."/>
            <person name="Boedeker C."/>
            <person name="Pinto D."/>
            <person name="Vollmers J."/>
            <person name="Rivas-Marin E."/>
            <person name="Kohn T."/>
            <person name="Peeters S.H."/>
            <person name="Heuer A."/>
            <person name="Rast P."/>
            <person name="Oberbeckmann S."/>
            <person name="Bunk B."/>
            <person name="Jeske O."/>
            <person name="Meyerdierks A."/>
            <person name="Storesund J.E."/>
            <person name="Kallscheuer N."/>
            <person name="Luecker S."/>
            <person name="Lage O.M."/>
            <person name="Pohl T."/>
            <person name="Merkel B.J."/>
            <person name="Hornburger P."/>
            <person name="Mueller R.-W."/>
            <person name="Bruemmer F."/>
            <person name="Labrenz M."/>
            <person name="Spormann A.M."/>
            <person name="Op Den Camp H."/>
            <person name="Overmann J."/>
            <person name="Amann R."/>
            <person name="Jetten M.S.M."/>
            <person name="Mascher T."/>
            <person name="Medema M.H."/>
            <person name="Devos D.P."/>
            <person name="Kaster A.-K."/>
            <person name="Ovreas L."/>
            <person name="Rohde M."/>
            <person name="Galperin M.Y."/>
            <person name="Jogler C."/>
        </authorList>
    </citation>
    <scope>NUCLEOTIDE SEQUENCE [LARGE SCALE GENOMIC DNA]</scope>
    <source>
        <strain evidence="1 2">LF1</strain>
    </source>
</reference>
<name>A0A5B1CDS8_9BACT</name>
<dbReference type="Proteomes" id="UP000322699">
    <property type="component" value="Unassembled WGS sequence"/>
</dbReference>
<proteinExistence type="predicted"/>
<keyword evidence="2" id="KW-1185">Reference proteome</keyword>
<evidence type="ECO:0000313" key="2">
    <source>
        <dbReference type="Proteomes" id="UP000322699"/>
    </source>
</evidence>
<accession>A0A5B1CDS8</accession>
<organism evidence="1 2">
    <name type="scientific">Rubripirellula obstinata</name>
    <dbReference type="NCBI Taxonomy" id="406547"/>
    <lineage>
        <taxon>Bacteria</taxon>
        <taxon>Pseudomonadati</taxon>
        <taxon>Planctomycetota</taxon>
        <taxon>Planctomycetia</taxon>
        <taxon>Pirellulales</taxon>
        <taxon>Pirellulaceae</taxon>
        <taxon>Rubripirellula</taxon>
    </lineage>
</organism>
<dbReference type="AlphaFoldDB" id="A0A5B1CDS8"/>
<protein>
    <submittedName>
        <fullName evidence="1">Uncharacterized protein</fullName>
    </submittedName>
</protein>
<evidence type="ECO:0000313" key="1">
    <source>
        <dbReference type="EMBL" id="KAA1258371.1"/>
    </source>
</evidence>